<dbReference type="Proteomes" id="UP001515480">
    <property type="component" value="Unassembled WGS sequence"/>
</dbReference>
<feature type="transmembrane region" description="Helical" evidence="3">
    <location>
        <begin position="91"/>
        <end position="112"/>
    </location>
</feature>
<reference evidence="5 6" key="1">
    <citation type="journal article" date="2024" name="Science">
        <title>Giant polyketide synthase enzymes in the biosynthesis of giant marine polyether toxins.</title>
        <authorList>
            <person name="Fallon T.R."/>
            <person name="Shende V.V."/>
            <person name="Wierzbicki I.H."/>
            <person name="Pendleton A.L."/>
            <person name="Watervoot N.F."/>
            <person name="Auber R.P."/>
            <person name="Gonzalez D.J."/>
            <person name="Wisecaver J.H."/>
            <person name="Moore B.S."/>
        </authorList>
    </citation>
    <scope>NUCLEOTIDE SEQUENCE [LARGE SCALE GENOMIC DNA]</scope>
    <source>
        <strain evidence="5 6">12B1</strain>
    </source>
</reference>
<evidence type="ECO:0000256" key="2">
    <source>
        <dbReference type="SAM" id="MobiDB-lite"/>
    </source>
</evidence>
<sequence length="244" mass="26457">MLSVNSLVLAVTIVAVGLSSACVFFPGDSISPALAQNHTQAEVFSGHVRKNPLSLRVGQLQVRWMPKGSELVVGQADTQRSDDSINSLTRAVIVVAMAIAIILTITFLHSMFEAHAREIAKLESQIAGLEGEKDALSAELNLIKGERERALRANVLAVALARTINKVEARDNIMNVWSVFKTWKADAQKSAALAKKHKENIAAIENKRQTDALLRTHILGSLENMKAPSLQRGGSSSLSMNSHF</sequence>
<feature type="chain" id="PRO_5044339093" description="Biogenesis of lysosome-related organelles complex 1 subunit 1" evidence="4">
    <location>
        <begin position="22"/>
        <end position="244"/>
    </location>
</feature>
<keyword evidence="3" id="KW-1133">Transmembrane helix</keyword>
<keyword evidence="1" id="KW-0175">Coiled coil</keyword>
<keyword evidence="3" id="KW-0812">Transmembrane</keyword>
<keyword evidence="4" id="KW-0732">Signal</keyword>
<evidence type="ECO:0000256" key="1">
    <source>
        <dbReference type="SAM" id="Coils"/>
    </source>
</evidence>
<feature type="signal peptide" evidence="4">
    <location>
        <begin position="1"/>
        <end position="21"/>
    </location>
</feature>
<comment type="caution">
    <text evidence="5">The sequence shown here is derived from an EMBL/GenBank/DDBJ whole genome shotgun (WGS) entry which is preliminary data.</text>
</comment>
<gene>
    <name evidence="5" type="ORF">AB1Y20_014995</name>
</gene>
<organism evidence="5 6">
    <name type="scientific">Prymnesium parvum</name>
    <name type="common">Toxic golden alga</name>
    <dbReference type="NCBI Taxonomy" id="97485"/>
    <lineage>
        <taxon>Eukaryota</taxon>
        <taxon>Haptista</taxon>
        <taxon>Haptophyta</taxon>
        <taxon>Prymnesiophyceae</taxon>
        <taxon>Prymnesiales</taxon>
        <taxon>Prymnesiaceae</taxon>
        <taxon>Prymnesium</taxon>
    </lineage>
</organism>
<evidence type="ECO:0000256" key="3">
    <source>
        <dbReference type="SAM" id="Phobius"/>
    </source>
</evidence>
<feature type="coiled-coil region" evidence="1">
    <location>
        <begin position="112"/>
        <end position="146"/>
    </location>
</feature>
<feature type="compositionally biased region" description="Polar residues" evidence="2">
    <location>
        <begin position="232"/>
        <end position="244"/>
    </location>
</feature>
<accession>A0AB34JZG7</accession>
<keyword evidence="6" id="KW-1185">Reference proteome</keyword>
<evidence type="ECO:0008006" key="7">
    <source>
        <dbReference type="Google" id="ProtNLM"/>
    </source>
</evidence>
<keyword evidence="3" id="KW-0472">Membrane</keyword>
<evidence type="ECO:0000313" key="6">
    <source>
        <dbReference type="Proteomes" id="UP001515480"/>
    </source>
</evidence>
<evidence type="ECO:0000256" key="4">
    <source>
        <dbReference type="SAM" id="SignalP"/>
    </source>
</evidence>
<dbReference type="EMBL" id="JBGBPQ010000003">
    <property type="protein sequence ID" value="KAL1526277.1"/>
    <property type="molecule type" value="Genomic_DNA"/>
</dbReference>
<proteinExistence type="predicted"/>
<evidence type="ECO:0000313" key="5">
    <source>
        <dbReference type="EMBL" id="KAL1526277.1"/>
    </source>
</evidence>
<name>A0AB34JZG7_PRYPA</name>
<feature type="region of interest" description="Disordered" evidence="2">
    <location>
        <begin position="225"/>
        <end position="244"/>
    </location>
</feature>
<dbReference type="AlphaFoldDB" id="A0AB34JZG7"/>
<protein>
    <recommendedName>
        <fullName evidence="7">Biogenesis of lysosome-related organelles complex 1 subunit 1</fullName>
    </recommendedName>
</protein>